<dbReference type="GO" id="GO:0006535">
    <property type="term" value="P:cysteine biosynthetic process from serine"/>
    <property type="evidence" value="ECO:0007669"/>
    <property type="project" value="InterPro"/>
</dbReference>
<evidence type="ECO:0000256" key="2">
    <source>
        <dbReference type="PIRNR" id="PIRNR000441"/>
    </source>
</evidence>
<keyword evidence="2" id="KW-0012">Acyltransferase</keyword>
<name>A0A4R1CHD9_9ACTN</name>
<protein>
    <recommendedName>
        <fullName evidence="1 2">Serine acetyltransferase</fullName>
        <ecNumber evidence="2">2.3.1.30</ecNumber>
    </recommendedName>
</protein>
<evidence type="ECO:0000313" key="3">
    <source>
        <dbReference type="EMBL" id="TCJ30157.1"/>
    </source>
</evidence>
<dbReference type="PANTHER" id="PTHR42811">
    <property type="entry name" value="SERINE ACETYLTRANSFERASE"/>
    <property type="match status" value="1"/>
</dbReference>
<dbReference type="EC" id="2.3.1.30" evidence="2"/>
<dbReference type="Gene3D" id="2.160.10.10">
    <property type="entry name" value="Hexapeptide repeat proteins"/>
    <property type="match status" value="1"/>
</dbReference>
<dbReference type="SUPFAM" id="SSF51161">
    <property type="entry name" value="Trimeric LpxA-like enzymes"/>
    <property type="match status" value="1"/>
</dbReference>
<gene>
    <name evidence="3" type="ORF">EPD65_04520</name>
</gene>
<dbReference type="InterPro" id="IPR001451">
    <property type="entry name" value="Hexapep"/>
</dbReference>
<dbReference type="InterPro" id="IPR011004">
    <property type="entry name" value="Trimer_LpxA-like_sf"/>
</dbReference>
<dbReference type="GO" id="GO:0009001">
    <property type="term" value="F:serine O-acetyltransferase activity"/>
    <property type="evidence" value="ECO:0007669"/>
    <property type="project" value="UniProtKB-EC"/>
</dbReference>
<dbReference type="GO" id="GO:0005737">
    <property type="term" value="C:cytoplasm"/>
    <property type="evidence" value="ECO:0007669"/>
    <property type="project" value="InterPro"/>
</dbReference>
<comment type="catalytic activity">
    <reaction evidence="2">
        <text>L-serine + acetyl-CoA = O-acetyl-L-serine + CoA</text>
        <dbReference type="Rhea" id="RHEA:24560"/>
        <dbReference type="ChEBI" id="CHEBI:33384"/>
        <dbReference type="ChEBI" id="CHEBI:57287"/>
        <dbReference type="ChEBI" id="CHEBI:57288"/>
        <dbReference type="ChEBI" id="CHEBI:58340"/>
        <dbReference type="EC" id="2.3.1.30"/>
    </reaction>
</comment>
<keyword evidence="2 3" id="KW-0808">Transferase</keyword>
<keyword evidence="4" id="KW-1185">Reference proteome</keyword>
<sequence>MCRMWSEMRADLMANADRKRQPAPVYWARVLGKLLVTPQVQVVVLFRIGHALAGTPLRPLAFILRSIGLVIAGAELHPDATIGPGFALVHSNGVVIGGGVVAGKDLRLAQGVTLGEPGRGAAEETWGFPTVGDHVTLGANAIVLGKRTLGDGCVVGANAVVTKDVAPLTLVVGSPAKPVRELTWDLILGGPGEATRAAVAE</sequence>
<reference evidence="3 4" key="1">
    <citation type="submission" date="2019-03" db="EMBL/GenBank/DDBJ databases">
        <authorList>
            <person name="Kim M.K.M."/>
        </authorList>
    </citation>
    <scope>NUCLEOTIDE SEQUENCE [LARGE SCALE GENOMIC DNA]</scope>
    <source>
        <strain evidence="3 4">18JY15-6</strain>
    </source>
</reference>
<evidence type="ECO:0000256" key="1">
    <source>
        <dbReference type="ARBA" id="ARBA00018522"/>
    </source>
</evidence>
<dbReference type="EMBL" id="SJZJ01000005">
    <property type="protein sequence ID" value="TCJ30157.1"/>
    <property type="molecule type" value="Genomic_DNA"/>
</dbReference>
<dbReference type="AlphaFoldDB" id="A0A4R1CHD9"/>
<dbReference type="Pfam" id="PF00132">
    <property type="entry name" value="Hexapep"/>
    <property type="match status" value="1"/>
</dbReference>
<dbReference type="Proteomes" id="UP000295453">
    <property type="component" value="Unassembled WGS sequence"/>
</dbReference>
<comment type="caution">
    <text evidence="3">The sequence shown here is derived from an EMBL/GenBank/DDBJ whole genome shotgun (WGS) entry which is preliminary data.</text>
</comment>
<comment type="similarity">
    <text evidence="2">Belongs to the transferase hexapeptide repeat family.</text>
</comment>
<dbReference type="OrthoDB" id="2643438at2"/>
<accession>A0A4R1CHD9</accession>
<organism evidence="3 4">
    <name type="scientific">Nocardioides jejuensis</name>
    <dbReference type="NCBI Taxonomy" id="2502782"/>
    <lineage>
        <taxon>Bacteria</taxon>
        <taxon>Bacillati</taxon>
        <taxon>Actinomycetota</taxon>
        <taxon>Actinomycetes</taxon>
        <taxon>Propionibacteriales</taxon>
        <taxon>Nocardioidaceae</taxon>
        <taxon>Nocardioides</taxon>
    </lineage>
</organism>
<evidence type="ECO:0000313" key="4">
    <source>
        <dbReference type="Proteomes" id="UP000295453"/>
    </source>
</evidence>
<dbReference type="PIRSF" id="PIRSF000441">
    <property type="entry name" value="CysE"/>
    <property type="match status" value="1"/>
</dbReference>
<proteinExistence type="inferred from homology"/>
<dbReference type="InterPro" id="IPR005881">
    <property type="entry name" value="Ser_O-AcTrfase"/>
</dbReference>